<dbReference type="EMBL" id="CP136508">
    <property type="protein sequence ID" value="WUR12089.1"/>
    <property type="molecule type" value="Genomic_DNA"/>
</dbReference>
<gene>
    <name evidence="7" type="ORF">E7V67_020645</name>
</gene>
<dbReference type="InterPro" id="IPR011123">
    <property type="entry name" value="Y_Y_Y"/>
</dbReference>
<dbReference type="Pfam" id="PF07495">
    <property type="entry name" value="Y_Y_Y"/>
    <property type="match status" value="1"/>
</dbReference>
<keyword evidence="2" id="KW-0418">Kinase</keyword>
<name>A0ABZ1UIK4_9BURK</name>
<dbReference type="InterPro" id="IPR050482">
    <property type="entry name" value="Sensor_HK_TwoCompSys"/>
</dbReference>
<keyword evidence="4" id="KW-0812">Transmembrane</keyword>
<dbReference type="InterPro" id="IPR011712">
    <property type="entry name" value="Sig_transdc_His_kin_sub3_dim/P"/>
</dbReference>
<dbReference type="PROSITE" id="PS51257">
    <property type="entry name" value="PROKAR_LIPOPROTEIN"/>
    <property type="match status" value="1"/>
</dbReference>
<dbReference type="PANTHER" id="PTHR24421:SF62">
    <property type="entry name" value="SENSORY TRANSDUCTION HISTIDINE KINASE"/>
    <property type="match status" value="1"/>
</dbReference>
<keyword evidence="5" id="KW-0732">Signal</keyword>
<dbReference type="Gene3D" id="3.30.565.10">
    <property type="entry name" value="Histidine kinase-like ATPase, C-terminal domain"/>
    <property type="match status" value="1"/>
</dbReference>
<keyword evidence="4" id="KW-1133">Transmembrane helix</keyword>
<evidence type="ECO:0000256" key="3">
    <source>
        <dbReference type="ARBA" id="ARBA00023012"/>
    </source>
</evidence>
<evidence type="ECO:0000256" key="5">
    <source>
        <dbReference type="SAM" id="SignalP"/>
    </source>
</evidence>
<evidence type="ECO:0000256" key="2">
    <source>
        <dbReference type="ARBA" id="ARBA00022777"/>
    </source>
</evidence>
<proteinExistence type="predicted"/>
<dbReference type="InterPro" id="IPR036890">
    <property type="entry name" value="HATPase_C_sf"/>
</dbReference>
<dbReference type="Gene3D" id="2.130.10.10">
    <property type="entry name" value="YVTN repeat-like/Quinoprotein amine dehydrogenase"/>
    <property type="match status" value="2"/>
</dbReference>
<dbReference type="SMART" id="SM00387">
    <property type="entry name" value="HATPase_c"/>
    <property type="match status" value="1"/>
</dbReference>
<dbReference type="SUPFAM" id="SSF63829">
    <property type="entry name" value="Calcium-dependent phosphotriesterase"/>
    <property type="match status" value="1"/>
</dbReference>
<dbReference type="PANTHER" id="PTHR24421">
    <property type="entry name" value="NITRATE/NITRITE SENSOR PROTEIN NARX-RELATED"/>
    <property type="match status" value="1"/>
</dbReference>
<dbReference type="InterPro" id="IPR013783">
    <property type="entry name" value="Ig-like_fold"/>
</dbReference>
<dbReference type="InterPro" id="IPR003594">
    <property type="entry name" value="HATPase_dom"/>
</dbReference>
<sequence length="982" mass="107662">MALGRLAVLLMWWWTACSSWAAPPAPDGVTHERRRWTQADGAPQQSFRMTQTGDGLLWFSSPAGLTSFDGVRFRQENKVYGHALLSSSIASVLALPGGRLAVGYHFGGLSIFSRNGVHHYDASNGFPPGSVTSMALDGAGVLHVAVSSALVRLHDGQWQEIGRDSLPRDMRTAIVFDRDGTLWVSVNAHYYARARGTDRFVDVLDADDLWLTTVGGIVHTVLRDKGLVRVRLGHPVEVVKMAQPPAQGPLLYAGGMFDGPGGSLWYQRQDGVARMVADGAGVLHPMEVFANNNGNGDAPHSGMVDREGNLWLLSFEGVERYRPHRFRRLPTSKESFYWLAQRGIGDELWLGSMESPVLRLGADGSRRQTAIVAPQALVRAAPDHVWVGSATDLWEIHGDRERRWGMPEQLGKTYEIQAMALERGGALLVSIIRQGLWRFQDGRWQRDTRLRGVPEPTPMSMLTDSGGRTWISLVNNRFGELTATGFRPVSTSLGMVLAMFDCGGRLLIGSEQGVTWRDGETLRPLRLRGGAPIRRVTGLVTDGGGSLWIHSDDGLYRIAPAALRRFWQAPGEPVEAELFNFEDGVRGLASQVRPLPSLGVAHGGRLYYATVSQVGWIDPATIGRNPRAPDVLIQSLHSGGRDYDAVDGLALPARTTSVDVAFTATALSMPERVRLKYRLDGVDDDWREVRRERGAQYTNLGPGSYRLHVIAANEDGVWNRTGAGLHFVIAPAFWQTWWFRLACALAALLALALLYRWRMAVVRRRAEERIAARLEATMLERNRIARALHDNLLQAVQALILRFHAVQARLPREPELQAMLDKVLGYAEKLVENARDEVLALRQPPPCDELVEELRDALLKATPEAAALLDFATEGTARPLRSETAVEVLYVLREAVANSARHAGATRVTVRLRFTDEALQGEVGDDGKGIDPVVARDGRAGHWGLVGMRERIARVGGALAVEAGAAGGTVVGFSVPAASAYA</sequence>
<dbReference type="Proteomes" id="UP000321323">
    <property type="component" value="Chromosome"/>
</dbReference>
<feature type="transmembrane region" description="Helical" evidence="4">
    <location>
        <begin position="737"/>
        <end position="755"/>
    </location>
</feature>
<keyword evidence="1" id="KW-0808">Transferase</keyword>
<dbReference type="Pfam" id="PF02518">
    <property type="entry name" value="HATPase_c"/>
    <property type="match status" value="1"/>
</dbReference>
<organism evidence="7 8">
    <name type="scientific">[Empedobacter] haloabium</name>
    <dbReference type="NCBI Taxonomy" id="592317"/>
    <lineage>
        <taxon>Bacteria</taxon>
        <taxon>Pseudomonadati</taxon>
        <taxon>Pseudomonadota</taxon>
        <taxon>Betaproteobacteria</taxon>
        <taxon>Burkholderiales</taxon>
        <taxon>Oxalobacteraceae</taxon>
        <taxon>Telluria group</taxon>
        <taxon>Telluria group incertae sedis</taxon>
    </lineage>
</organism>
<dbReference type="Gene3D" id="1.20.5.1930">
    <property type="match status" value="1"/>
</dbReference>
<feature type="signal peptide" evidence="5">
    <location>
        <begin position="1"/>
        <end position="21"/>
    </location>
</feature>
<evidence type="ECO:0000256" key="1">
    <source>
        <dbReference type="ARBA" id="ARBA00022679"/>
    </source>
</evidence>
<dbReference type="CDD" id="cd16917">
    <property type="entry name" value="HATPase_UhpB-NarQ-NarX-like"/>
    <property type="match status" value="1"/>
</dbReference>
<keyword evidence="4" id="KW-0472">Membrane</keyword>
<reference evidence="7 8" key="1">
    <citation type="journal article" date="2019" name="Int. J. Syst. Evol. Microbiol.">
        <title>The Draft Whole-Genome Sequence of the Antibiotic Producer Empedobacter haloabium ATCC 31962 Provides Indications for Its Taxonomic Reclassification.</title>
        <authorList>
            <person name="Miess H."/>
            <person name="Arlt P."/>
            <person name="Apel A.K."/>
            <person name="Weber T."/>
            <person name="Nieselt K."/>
            <person name="Hanssen F."/>
            <person name="Czemmel S."/>
            <person name="Nahnsen S."/>
            <person name="Gross H."/>
        </authorList>
    </citation>
    <scope>NUCLEOTIDE SEQUENCE [LARGE SCALE GENOMIC DNA]</scope>
    <source>
        <strain evidence="7 8">ATCC 31962</strain>
    </source>
</reference>
<evidence type="ECO:0000256" key="4">
    <source>
        <dbReference type="SAM" id="Phobius"/>
    </source>
</evidence>
<feature type="domain" description="Histidine kinase/HSP90-like ATPase" evidence="6">
    <location>
        <begin position="883"/>
        <end position="979"/>
    </location>
</feature>
<evidence type="ECO:0000313" key="7">
    <source>
        <dbReference type="EMBL" id="WUR12089.1"/>
    </source>
</evidence>
<protein>
    <submittedName>
        <fullName evidence="7">Triple tyrosine motif-containing protein</fullName>
    </submittedName>
</protein>
<keyword evidence="8" id="KW-1185">Reference proteome</keyword>
<dbReference type="SUPFAM" id="SSF55874">
    <property type="entry name" value="ATPase domain of HSP90 chaperone/DNA topoisomerase II/histidine kinase"/>
    <property type="match status" value="1"/>
</dbReference>
<evidence type="ECO:0000313" key="8">
    <source>
        <dbReference type="Proteomes" id="UP000321323"/>
    </source>
</evidence>
<keyword evidence="3" id="KW-0902">Two-component regulatory system</keyword>
<dbReference type="InterPro" id="IPR015943">
    <property type="entry name" value="WD40/YVTN_repeat-like_dom_sf"/>
</dbReference>
<accession>A0ABZ1UIK4</accession>
<dbReference type="Pfam" id="PF07730">
    <property type="entry name" value="HisKA_3"/>
    <property type="match status" value="1"/>
</dbReference>
<dbReference type="Gene3D" id="2.60.40.10">
    <property type="entry name" value="Immunoglobulins"/>
    <property type="match status" value="1"/>
</dbReference>
<feature type="chain" id="PRO_5046409751" evidence="5">
    <location>
        <begin position="22"/>
        <end position="982"/>
    </location>
</feature>
<evidence type="ECO:0000259" key="6">
    <source>
        <dbReference type="SMART" id="SM00387"/>
    </source>
</evidence>